<dbReference type="OrthoDB" id="1160759at2759"/>
<feature type="chain" id="PRO_5027835235" evidence="2">
    <location>
        <begin position="24"/>
        <end position="82"/>
    </location>
</feature>
<keyword evidence="2" id="KW-0732">Signal</keyword>
<dbReference type="RefSeq" id="XP_022756065.1">
    <property type="nucleotide sequence ID" value="XM_022900330.1"/>
</dbReference>
<evidence type="ECO:0000256" key="2">
    <source>
        <dbReference type="SAM" id="SignalP"/>
    </source>
</evidence>
<reference evidence="4" key="1">
    <citation type="submission" date="2025-08" db="UniProtKB">
        <authorList>
            <consortium name="RefSeq"/>
        </authorList>
    </citation>
    <scope>IDENTIFICATION</scope>
    <source>
        <tissue evidence="4">Fruit stalk</tissue>
    </source>
</reference>
<name>A0A6P5ZUD8_DURZI</name>
<proteinExistence type="predicted"/>
<accession>A0A6P5ZUD8</accession>
<evidence type="ECO:0000256" key="1">
    <source>
        <dbReference type="SAM" id="MobiDB-lite"/>
    </source>
</evidence>
<feature type="signal peptide" evidence="2">
    <location>
        <begin position="1"/>
        <end position="23"/>
    </location>
</feature>
<sequence length="82" mass="8689">MGARLRVLALALAILMMVSSCLAANRKVTKVDVLKHEDATIVHGRTLLDDGGNAKGSSVTNHHYIPREDFNNYPGSGGDGNG</sequence>
<dbReference type="AlphaFoldDB" id="A0A6P5ZUD8"/>
<gene>
    <name evidence="4" type="primary">LOC111303857</name>
</gene>
<dbReference type="PROSITE" id="PS51257">
    <property type="entry name" value="PROKAR_LIPOPROTEIN"/>
    <property type="match status" value="1"/>
</dbReference>
<organism evidence="3 4">
    <name type="scientific">Durio zibethinus</name>
    <name type="common">Durian</name>
    <dbReference type="NCBI Taxonomy" id="66656"/>
    <lineage>
        <taxon>Eukaryota</taxon>
        <taxon>Viridiplantae</taxon>
        <taxon>Streptophyta</taxon>
        <taxon>Embryophyta</taxon>
        <taxon>Tracheophyta</taxon>
        <taxon>Spermatophyta</taxon>
        <taxon>Magnoliopsida</taxon>
        <taxon>eudicotyledons</taxon>
        <taxon>Gunneridae</taxon>
        <taxon>Pentapetalae</taxon>
        <taxon>rosids</taxon>
        <taxon>malvids</taxon>
        <taxon>Malvales</taxon>
        <taxon>Malvaceae</taxon>
        <taxon>Helicteroideae</taxon>
        <taxon>Durio</taxon>
    </lineage>
</organism>
<dbReference type="PANTHER" id="PTHR36040">
    <property type="entry name" value="OS04G0188500 PROTEIN"/>
    <property type="match status" value="1"/>
</dbReference>
<evidence type="ECO:0000313" key="4">
    <source>
        <dbReference type="RefSeq" id="XP_022756065.1"/>
    </source>
</evidence>
<dbReference type="GeneID" id="111303857"/>
<dbReference type="Proteomes" id="UP000515121">
    <property type="component" value="Unplaced"/>
</dbReference>
<protein>
    <submittedName>
        <fullName evidence="4">Uncharacterized protein LOC111303857</fullName>
    </submittedName>
</protein>
<evidence type="ECO:0000313" key="3">
    <source>
        <dbReference type="Proteomes" id="UP000515121"/>
    </source>
</evidence>
<dbReference type="PANTHER" id="PTHR36040:SF5">
    <property type="entry name" value="TRANSMEMBRANE PROTEIN"/>
    <property type="match status" value="1"/>
</dbReference>
<keyword evidence="3" id="KW-1185">Reference proteome</keyword>
<dbReference type="KEGG" id="dzi:111303857"/>
<feature type="region of interest" description="Disordered" evidence="1">
    <location>
        <begin position="52"/>
        <end position="82"/>
    </location>
</feature>